<reference evidence="1" key="1">
    <citation type="journal article" date="2021" name="New Phytol.">
        <title>Evolutionary innovations through gain and loss of genes in the ectomycorrhizal Boletales.</title>
        <authorList>
            <person name="Wu G."/>
            <person name="Miyauchi S."/>
            <person name="Morin E."/>
            <person name="Kuo A."/>
            <person name="Drula E."/>
            <person name="Varga T."/>
            <person name="Kohler A."/>
            <person name="Feng B."/>
            <person name="Cao Y."/>
            <person name="Lipzen A."/>
            <person name="Daum C."/>
            <person name="Hundley H."/>
            <person name="Pangilinan J."/>
            <person name="Johnson J."/>
            <person name="Barry K."/>
            <person name="LaButti K."/>
            <person name="Ng V."/>
            <person name="Ahrendt S."/>
            <person name="Min B."/>
            <person name="Choi I.G."/>
            <person name="Park H."/>
            <person name="Plett J.M."/>
            <person name="Magnuson J."/>
            <person name="Spatafora J.W."/>
            <person name="Nagy L.G."/>
            <person name="Henrissat B."/>
            <person name="Grigoriev I.V."/>
            <person name="Yang Z.L."/>
            <person name="Xu J."/>
            <person name="Martin F.M."/>
        </authorList>
    </citation>
    <scope>NUCLEOTIDE SEQUENCE</scope>
    <source>
        <strain evidence="1">ATCC 28755</strain>
    </source>
</reference>
<evidence type="ECO:0000313" key="2">
    <source>
        <dbReference type="Proteomes" id="UP000790377"/>
    </source>
</evidence>
<comment type="caution">
    <text evidence="1">The sequence shown here is derived from an EMBL/GenBank/DDBJ whole genome shotgun (WGS) entry which is preliminary data.</text>
</comment>
<name>A0ACB8A8H9_9AGAM</name>
<protein>
    <submittedName>
        <fullName evidence="1">Uncharacterized protein</fullName>
    </submittedName>
</protein>
<dbReference type="Proteomes" id="UP000790377">
    <property type="component" value="Unassembled WGS sequence"/>
</dbReference>
<gene>
    <name evidence="1" type="ORF">BJ138DRAFT_1180981</name>
</gene>
<organism evidence="1 2">
    <name type="scientific">Hygrophoropsis aurantiaca</name>
    <dbReference type="NCBI Taxonomy" id="72124"/>
    <lineage>
        <taxon>Eukaryota</taxon>
        <taxon>Fungi</taxon>
        <taxon>Dikarya</taxon>
        <taxon>Basidiomycota</taxon>
        <taxon>Agaricomycotina</taxon>
        <taxon>Agaricomycetes</taxon>
        <taxon>Agaricomycetidae</taxon>
        <taxon>Boletales</taxon>
        <taxon>Coniophorineae</taxon>
        <taxon>Hygrophoropsidaceae</taxon>
        <taxon>Hygrophoropsis</taxon>
    </lineage>
</organism>
<sequence length="354" mass="38506">MVGIRKHPNPDLKHTASSPDTEENITHKKARTSDSESTNAVLQTQSQSMRKPPVEIMRSLKKIPPVSMYESRDGTNIQLVDFTVALAPNSEITERILNIATSPDAGNIYNIALASPSNFSRTTNGIISHKSQPSEPAMFFTTGIVQWSSITSGQWNRQICISPCNLTWTRGVSFMGQIFHEKALSFNTWNHGISFSTKNKSKTASATPTHTQRGLVNAGGAKSSQQTSLSGNPLQWSENIPAYDGREAFALTQLHKLPKIEHEIDIGSSVLVIFSASTYDARGSSQPKHVNKIVSVNAVAIILIAEPISMEIDEKDNSAPSTYASGDLGVESDHTLSSGDEQEKKKDDGAVMLL</sequence>
<evidence type="ECO:0000313" key="1">
    <source>
        <dbReference type="EMBL" id="KAH7909521.1"/>
    </source>
</evidence>
<accession>A0ACB8A8H9</accession>
<dbReference type="EMBL" id="MU267755">
    <property type="protein sequence ID" value="KAH7909521.1"/>
    <property type="molecule type" value="Genomic_DNA"/>
</dbReference>
<keyword evidence="2" id="KW-1185">Reference proteome</keyword>
<proteinExistence type="predicted"/>